<evidence type="ECO:0000313" key="3">
    <source>
        <dbReference type="Proteomes" id="UP001437256"/>
    </source>
</evidence>
<dbReference type="Gene3D" id="1.10.357.40">
    <property type="entry name" value="YbiA-like"/>
    <property type="match status" value="1"/>
</dbReference>
<sequence length="181" mass="20257">MFGKGVLNQRFYAADGLGSENPESSTPTTKECTFPTAEHYMMFQKALLFNDPSIAELILSPSYSSTSKSNMAKVKALGREVSNFDDETWQAHRYQIVLDGNLAKFRQNPELKETLFSTGDRKHVEASPRDRIWGIGFESVSAGKMIDGMESGETVPKKWGLNLLGKALDETRRILREEEAS</sequence>
<feature type="domain" description="NADAR" evidence="1">
    <location>
        <begin position="26"/>
        <end position="176"/>
    </location>
</feature>
<evidence type="ECO:0000313" key="2">
    <source>
        <dbReference type="EMBL" id="KAL0069569.1"/>
    </source>
</evidence>
<keyword evidence="3" id="KW-1185">Reference proteome</keyword>
<dbReference type="Pfam" id="PF08719">
    <property type="entry name" value="NADAR"/>
    <property type="match status" value="1"/>
</dbReference>
<organism evidence="2 3">
    <name type="scientific">Marasmius tenuissimus</name>
    <dbReference type="NCBI Taxonomy" id="585030"/>
    <lineage>
        <taxon>Eukaryota</taxon>
        <taxon>Fungi</taxon>
        <taxon>Dikarya</taxon>
        <taxon>Basidiomycota</taxon>
        <taxon>Agaricomycotina</taxon>
        <taxon>Agaricomycetes</taxon>
        <taxon>Agaricomycetidae</taxon>
        <taxon>Agaricales</taxon>
        <taxon>Marasmiineae</taxon>
        <taxon>Marasmiaceae</taxon>
        <taxon>Marasmius</taxon>
    </lineage>
</organism>
<gene>
    <name evidence="2" type="ORF">AAF712_003227</name>
</gene>
<protein>
    <recommendedName>
        <fullName evidence="1">NADAR domain-containing protein</fullName>
    </recommendedName>
</protein>
<dbReference type="SUPFAM" id="SSF143990">
    <property type="entry name" value="YbiA-like"/>
    <property type="match status" value="1"/>
</dbReference>
<dbReference type="NCBIfam" id="TIGR02464">
    <property type="entry name" value="ribofla_fusion"/>
    <property type="match status" value="1"/>
</dbReference>
<name>A0ABR3A8A1_9AGAR</name>
<comment type="caution">
    <text evidence="2">The sequence shown here is derived from an EMBL/GenBank/DDBJ whole genome shotgun (WGS) entry which is preliminary data.</text>
</comment>
<reference evidence="2 3" key="1">
    <citation type="submission" date="2024-05" db="EMBL/GenBank/DDBJ databases">
        <title>A draft genome resource for the thread blight pathogen Marasmius tenuissimus strain MS-2.</title>
        <authorList>
            <person name="Yulfo-Soto G.E."/>
            <person name="Baruah I.K."/>
            <person name="Amoako-Attah I."/>
            <person name="Bukari Y."/>
            <person name="Meinhardt L.W."/>
            <person name="Bailey B.A."/>
            <person name="Cohen S.P."/>
        </authorList>
    </citation>
    <scope>NUCLEOTIDE SEQUENCE [LARGE SCALE GENOMIC DNA]</scope>
    <source>
        <strain evidence="2 3">MS-2</strain>
    </source>
</reference>
<proteinExistence type="predicted"/>
<dbReference type="Proteomes" id="UP001437256">
    <property type="component" value="Unassembled WGS sequence"/>
</dbReference>
<accession>A0ABR3A8A1</accession>
<evidence type="ECO:0000259" key="1">
    <source>
        <dbReference type="Pfam" id="PF08719"/>
    </source>
</evidence>
<dbReference type="EMBL" id="JBBXMP010000011">
    <property type="protein sequence ID" value="KAL0069569.1"/>
    <property type="molecule type" value="Genomic_DNA"/>
</dbReference>
<dbReference type="InterPro" id="IPR037238">
    <property type="entry name" value="YbiA-like_sf"/>
</dbReference>
<dbReference type="CDD" id="cd15457">
    <property type="entry name" value="NADAR"/>
    <property type="match status" value="1"/>
</dbReference>
<dbReference type="InterPro" id="IPR012816">
    <property type="entry name" value="NADAR"/>
</dbReference>